<gene>
    <name evidence="2" type="ORF">BXY39_2294</name>
</gene>
<dbReference type="AlphaFoldDB" id="A0A3M0CEM2"/>
<keyword evidence="1" id="KW-0812">Transmembrane</keyword>
<evidence type="ECO:0000313" key="2">
    <source>
        <dbReference type="EMBL" id="RMB08198.1"/>
    </source>
</evidence>
<dbReference type="Proteomes" id="UP000271227">
    <property type="component" value="Unassembled WGS sequence"/>
</dbReference>
<dbReference type="SUPFAM" id="SSF117856">
    <property type="entry name" value="AF0104/ALDC/Ptd012-like"/>
    <property type="match status" value="1"/>
</dbReference>
<accession>A0A3M0CEM2</accession>
<sequence>MHCKRHGQKSAGFTGRFGLTVRSCLACGPALPAFLVLAVCLAVVAAGLPCAGTSARDTALPDPSCTPTGRPLDGYWVCHAGSRRTMLRDGDLTAAFDLCALADTPHVYAIGPVEGLRGEITLYDGTPSIAVVADGAVRVDTTFDRRAVFLVYGAARHWRTVPVPNALDGLAAVEAFVRAAAVTAGLDPERPFPFRIEGRVDRLAYHVIFKTGDASHGSHDLPAHKRAKRPFALKGNTPVNIVGFWADAAGEGVYTHPGRRTHLHFQGRGAVSSPVSGHVDDVSLGAGALLYLPCGRAGCD</sequence>
<name>A0A3M0CEM2_9PROT</name>
<feature type="transmembrane region" description="Helical" evidence="1">
    <location>
        <begin position="21"/>
        <end position="48"/>
    </location>
</feature>
<proteinExistence type="predicted"/>
<dbReference type="EMBL" id="REFR01000011">
    <property type="protein sequence ID" value="RMB08198.1"/>
    <property type="molecule type" value="Genomic_DNA"/>
</dbReference>
<keyword evidence="3" id="KW-1185">Reference proteome</keyword>
<evidence type="ECO:0000256" key="1">
    <source>
        <dbReference type="SAM" id="Phobius"/>
    </source>
</evidence>
<dbReference type="Gene3D" id="3.30.1330.80">
    <property type="entry name" value="Hypothetical protein, similar to alpha- acetolactate decarboxylase, domain 2"/>
    <property type="match status" value="1"/>
</dbReference>
<protein>
    <submittedName>
        <fullName evidence="2">Acetolactate decarboxylase</fullName>
    </submittedName>
</protein>
<keyword evidence="1" id="KW-0472">Membrane</keyword>
<reference evidence="2 3" key="1">
    <citation type="submission" date="2018-10" db="EMBL/GenBank/DDBJ databases">
        <title>Genomic Encyclopedia of Archaeal and Bacterial Type Strains, Phase II (KMG-II): from individual species to whole genera.</title>
        <authorList>
            <person name="Goeker M."/>
        </authorList>
    </citation>
    <scope>NUCLEOTIDE SEQUENCE [LARGE SCALE GENOMIC DNA]</scope>
    <source>
        <strain evidence="2 3">DSM 25217</strain>
    </source>
</reference>
<dbReference type="InParanoid" id="A0A3M0CEM2"/>
<evidence type="ECO:0000313" key="3">
    <source>
        <dbReference type="Proteomes" id="UP000271227"/>
    </source>
</evidence>
<organism evidence="2 3">
    <name type="scientific">Eilatimonas milleporae</name>
    <dbReference type="NCBI Taxonomy" id="911205"/>
    <lineage>
        <taxon>Bacteria</taxon>
        <taxon>Pseudomonadati</taxon>
        <taxon>Pseudomonadota</taxon>
        <taxon>Alphaproteobacteria</taxon>
        <taxon>Kordiimonadales</taxon>
        <taxon>Kordiimonadaceae</taxon>
        <taxon>Eilatimonas</taxon>
    </lineage>
</organism>
<comment type="caution">
    <text evidence="2">The sequence shown here is derived from an EMBL/GenBank/DDBJ whole genome shotgun (WGS) entry which is preliminary data.</text>
</comment>
<keyword evidence="1" id="KW-1133">Transmembrane helix</keyword>